<dbReference type="AlphaFoldDB" id="A0A0D7BA62"/>
<dbReference type="GO" id="GO:0004331">
    <property type="term" value="F:fructose-2,6-bisphosphate 2-phosphatase activity"/>
    <property type="evidence" value="ECO:0007669"/>
    <property type="project" value="TreeGrafter"/>
</dbReference>
<evidence type="ECO:0000313" key="4">
    <source>
        <dbReference type="EMBL" id="KIY67402.1"/>
    </source>
</evidence>
<dbReference type="SMART" id="SM00855">
    <property type="entry name" value="PGAM"/>
    <property type="match status" value="1"/>
</dbReference>
<dbReference type="PANTHER" id="PTHR46517:SF1">
    <property type="entry name" value="FRUCTOSE-2,6-BISPHOSPHATASE TIGAR"/>
    <property type="match status" value="1"/>
</dbReference>
<keyword evidence="5" id="KW-1185">Reference proteome</keyword>
<dbReference type="InterPro" id="IPR013078">
    <property type="entry name" value="His_Pase_superF_clade-1"/>
</dbReference>
<dbReference type="InterPro" id="IPR029033">
    <property type="entry name" value="His_PPase_superfam"/>
</dbReference>
<name>A0A0D7BA62_9AGAR</name>
<dbReference type="Gene3D" id="3.40.50.1240">
    <property type="entry name" value="Phosphoglycerate mutase-like"/>
    <property type="match status" value="1"/>
</dbReference>
<dbReference type="PANTHER" id="PTHR46517">
    <property type="entry name" value="FRUCTOSE-2,6-BISPHOSPHATASE TIGAR"/>
    <property type="match status" value="1"/>
</dbReference>
<feature type="binding site" evidence="3">
    <location>
        <begin position="8"/>
        <end position="15"/>
    </location>
    <ligand>
        <name>substrate</name>
    </ligand>
</feature>
<dbReference type="GO" id="GO:0005829">
    <property type="term" value="C:cytosol"/>
    <property type="evidence" value="ECO:0007669"/>
    <property type="project" value="TreeGrafter"/>
</dbReference>
<dbReference type="OrthoDB" id="354304at2759"/>
<dbReference type="EMBL" id="KN880527">
    <property type="protein sequence ID" value="KIY67402.1"/>
    <property type="molecule type" value="Genomic_DNA"/>
</dbReference>
<reference evidence="4 5" key="1">
    <citation type="journal article" date="2015" name="Fungal Genet. Biol.">
        <title>Evolution of novel wood decay mechanisms in Agaricales revealed by the genome sequences of Fistulina hepatica and Cylindrobasidium torrendii.</title>
        <authorList>
            <person name="Floudas D."/>
            <person name="Held B.W."/>
            <person name="Riley R."/>
            <person name="Nagy L.G."/>
            <person name="Koehler G."/>
            <person name="Ransdell A.S."/>
            <person name="Younus H."/>
            <person name="Chow J."/>
            <person name="Chiniquy J."/>
            <person name="Lipzen A."/>
            <person name="Tritt A."/>
            <person name="Sun H."/>
            <person name="Haridas S."/>
            <person name="LaButti K."/>
            <person name="Ohm R.A."/>
            <person name="Kues U."/>
            <person name="Blanchette R.A."/>
            <person name="Grigoriev I.V."/>
            <person name="Minto R.E."/>
            <person name="Hibbett D.S."/>
        </authorList>
    </citation>
    <scope>NUCLEOTIDE SEQUENCE [LARGE SCALE GENOMIC DNA]</scope>
    <source>
        <strain evidence="4 5">FP15055 ss-10</strain>
    </source>
</reference>
<dbReference type="Pfam" id="PF00300">
    <property type="entry name" value="His_Phos_1"/>
    <property type="match status" value="1"/>
</dbReference>
<dbReference type="STRING" id="1314674.A0A0D7BA62"/>
<feature type="active site" description="Tele-phosphohistidine intermediate" evidence="2">
    <location>
        <position position="9"/>
    </location>
</feature>
<dbReference type="GO" id="GO:0045820">
    <property type="term" value="P:negative regulation of glycolytic process"/>
    <property type="evidence" value="ECO:0007669"/>
    <property type="project" value="TreeGrafter"/>
</dbReference>
<dbReference type="Proteomes" id="UP000054007">
    <property type="component" value="Unassembled WGS sequence"/>
</dbReference>
<dbReference type="CDD" id="cd07067">
    <property type="entry name" value="HP_PGM_like"/>
    <property type="match status" value="1"/>
</dbReference>
<protein>
    <submittedName>
        <fullName evidence="4">Phosphoglycerate mutase-like protein</fullName>
    </submittedName>
</protein>
<gene>
    <name evidence="4" type="ORF">CYLTODRAFT_353281</name>
</gene>
<organism evidence="4 5">
    <name type="scientific">Cylindrobasidium torrendii FP15055 ss-10</name>
    <dbReference type="NCBI Taxonomy" id="1314674"/>
    <lineage>
        <taxon>Eukaryota</taxon>
        <taxon>Fungi</taxon>
        <taxon>Dikarya</taxon>
        <taxon>Basidiomycota</taxon>
        <taxon>Agaricomycotina</taxon>
        <taxon>Agaricomycetes</taxon>
        <taxon>Agaricomycetidae</taxon>
        <taxon>Agaricales</taxon>
        <taxon>Marasmiineae</taxon>
        <taxon>Physalacriaceae</taxon>
        <taxon>Cylindrobasidium</taxon>
    </lineage>
</organism>
<dbReference type="SUPFAM" id="SSF53254">
    <property type="entry name" value="Phosphoglycerate mutase-like"/>
    <property type="match status" value="1"/>
</dbReference>
<dbReference type="GO" id="GO:0043456">
    <property type="term" value="P:regulation of pentose-phosphate shunt"/>
    <property type="evidence" value="ECO:0007669"/>
    <property type="project" value="TreeGrafter"/>
</dbReference>
<evidence type="ECO:0000256" key="1">
    <source>
        <dbReference type="ARBA" id="ARBA00022801"/>
    </source>
</evidence>
<feature type="binding site" evidence="3">
    <location>
        <position position="58"/>
    </location>
    <ligand>
        <name>substrate</name>
    </ligand>
</feature>
<accession>A0A0D7BA62</accession>
<evidence type="ECO:0000256" key="2">
    <source>
        <dbReference type="PIRSR" id="PIRSR613078-1"/>
    </source>
</evidence>
<evidence type="ECO:0000256" key="3">
    <source>
        <dbReference type="PIRSR" id="PIRSR613078-2"/>
    </source>
</evidence>
<feature type="active site" description="Proton donor/acceptor" evidence="2">
    <location>
        <position position="84"/>
    </location>
</feature>
<proteinExistence type="predicted"/>
<sequence>MLTVTFIRHGQSLDNPRGVWGGWKDAPLSPLGERQAAALGEHLSSTRFDYIYASTLSRAKHTGLAVHAKQAHNPPFTENPNLREQHFGIAEGHKWVFDAPDELTNPDGSFDLEGCYARNIFPVGIERFPGGESQADLSVRATQALRECVFPHLNEAKTKDVHVGIASHGLCIGELVSALLSFDPQDKGGVEYTGLENTAWSRAQVELLDVSRKVAWSSAHSCCVVT</sequence>
<evidence type="ECO:0000313" key="5">
    <source>
        <dbReference type="Proteomes" id="UP000054007"/>
    </source>
</evidence>
<keyword evidence="1" id="KW-0378">Hydrolase</keyword>
<dbReference type="InterPro" id="IPR051695">
    <property type="entry name" value="Phosphoglycerate_Mutase"/>
</dbReference>